<dbReference type="AlphaFoldDB" id="A0AAV4LTQ2"/>
<comment type="caution">
    <text evidence="1">The sequence shown here is derived from an EMBL/GenBank/DDBJ whole genome shotgun (WGS) entry which is preliminary data.</text>
</comment>
<dbReference type="EMBL" id="BPLF01000002">
    <property type="protein sequence ID" value="GIX63235.1"/>
    <property type="molecule type" value="Genomic_DNA"/>
</dbReference>
<dbReference type="GeneID" id="94194716"/>
<sequence>MTISLTTCPSNLKEAVDWILRVTGKDGQVGGDNGSTYALTEKVKNLLSEVKGSGSGLGAEFEKVMSALAGGPNGLITKLADGLQKFIGYDAGSNGKITGGGILPANVARHQVCNAVLNFVIRFLEELLGIKASGHGEALKVIGKLRKCVGTGQVPQGFGKLMEEIRKKVQTGLTSLKDNAGRSLKEVFDNLKTVVQTASLENGSSGSVQSSNINNFLVDVFGKVNGERSAGSFAQFTKLCTQLAKLFNENNIKSGLSTSSSLQDSALNGKIKAASNAATVHALTLEIDKLRYKSKNPIPAALLTAVQSAAQASVGDRHTKKYTSYYNGVDNKDVGNVQCAKIFLSCLPLYYHALTYLYWRCD</sequence>
<keyword evidence="2" id="KW-1185">Reference proteome</keyword>
<organism evidence="1 2">
    <name type="scientific">Babesia caballi</name>
    <dbReference type="NCBI Taxonomy" id="5871"/>
    <lineage>
        <taxon>Eukaryota</taxon>
        <taxon>Sar</taxon>
        <taxon>Alveolata</taxon>
        <taxon>Apicomplexa</taxon>
        <taxon>Aconoidasida</taxon>
        <taxon>Piroplasmida</taxon>
        <taxon>Babesiidae</taxon>
        <taxon>Babesia</taxon>
    </lineage>
</organism>
<evidence type="ECO:0000313" key="1">
    <source>
        <dbReference type="EMBL" id="GIX63235.1"/>
    </source>
</evidence>
<evidence type="ECO:0000313" key="2">
    <source>
        <dbReference type="Proteomes" id="UP001497744"/>
    </source>
</evidence>
<protein>
    <submittedName>
        <fullName evidence="1">Variant erythrocyte surface antigen- beta subunit</fullName>
    </submittedName>
</protein>
<name>A0AAV4LTQ2_BABCB</name>
<accession>A0AAV4LTQ2</accession>
<proteinExistence type="predicted"/>
<gene>
    <name evidence="1" type="ORF">BcabD6B2_26700</name>
</gene>
<dbReference type="Proteomes" id="UP001497744">
    <property type="component" value="Unassembled WGS sequence"/>
</dbReference>
<dbReference type="RefSeq" id="XP_067715304.1">
    <property type="nucleotide sequence ID" value="XM_067859203.1"/>
</dbReference>
<reference evidence="1 2" key="1">
    <citation type="submission" date="2021-06" db="EMBL/GenBank/DDBJ databases">
        <title>Genome sequence of Babesia caballi.</title>
        <authorList>
            <person name="Yamagishi J."/>
            <person name="Kidaka T."/>
            <person name="Ochi A."/>
        </authorList>
    </citation>
    <scope>NUCLEOTIDE SEQUENCE [LARGE SCALE GENOMIC DNA]</scope>
    <source>
        <strain evidence="1">USDA-D6B2</strain>
    </source>
</reference>